<dbReference type="InterPro" id="IPR043502">
    <property type="entry name" value="DNA/RNA_pol_sf"/>
</dbReference>
<keyword evidence="3" id="KW-0804">Transcription</keyword>
<dbReference type="SMART" id="SM01311">
    <property type="entry name" value="RPOL_N"/>
    <property type="match status" value="1"/>
</dbReference>
<evidence type="ECO:0000313" key="3">
    <source>
        <dbReference type="EMBL" id="KAI5431894.1"/>
    </source>
</evidence>
<dbReference type="GO" id="GO:0034245">
    <property type="term" value="C:mitochondrial DNA-directed RNA polymerase complex"/>
    <property type="evidence" value="ECO:0007669"/>
    <property type="project" value="TreeGrafter"/>
</dbReference>
<name>A0A9D4Y3C7_PEA</name>
<accession>A0A9D4Y3C7</accession>
<evidence type="ECO:0000313" key="4">
    <source>
        <dbReference type="Proteomes" id="UP001058974"/>
    </source>
</evidence>
<protein>
    <submittedName>
        <fullName evidence="3">DNA-directed RNA polymerase 2</fullName>
    </submittedName>
</protein>
<dbReference type="PANTHER" id="PTHR10102:SF19">
    <property type="entry name" value="DNA-DIRECTED RNA POLYMERASE"/>
    <property type="match status" value="1"/>
</dbReference>
<reference evidence="3 4" key="1">
    <citation type="journal article" date="2022" name="Nat. Genet.">
        <title>Improved pea reference genome and pan-genome highlight genomic features and evolutionary characteristics.</title>
        <authorList>
            <person name="Yang T."/>
            <person name="Liu R."/>
            <person name="Luo Y."/>
            <person name="Hu S."/>
            <person name="Wang D."/>
            <person name="Wang C."/>
            <person name="Pandey M.K."/>
            <person name="Ge S."/>
            <person name="Xu Q."/>
            <person name="Li N."/>
            <person name="Li G."/>
            <person name="Huang Y."/>
            <person name="Saxena R.K."/>
            <person name="Ji Y."/>
            <person name="Li M."/>
            <person name="Yan X."/>
            <person name="He Y."/>
            <person name="Liu Y."/>
            <person name="Wang X."/>
            <person name="Xiang C."/>
            <person name="Varshney R.K."/>
            <person name="Ding H."/>
            <person name="Gao S."/>
            <person name="Zong X."/>
        </authorList>
    </citation>
    <scope>NUCLEOTIDE SEQUENCE [LARGE SCALE GENOMIC DNA]</scope>
    <source>
        <strain evidence="3 4">cv. Zhongwan 6</strain>
    </source>
</reference>
<dbReference type="EMBL" id="JAMSHJ010000003">
    <property type="protein sequence ID" value="KAI5431894.1"/>
    <property type="molecule type" value="Genomic_DNA"/>
</dbReference>
<dbReference type="Pfam" id="PF14700">
    <property type="entry name" value="RPOL_N"/>
    <property type="match status" value="1"/>
</dbReference>
<keyword evidence="3" id="KW-0240">DNA-directed RNA polymerase</keyword>
<dbReference type="AlphaFoldDB" id="A0A9D4Y3C7"/>
<dbReference type="Gene3D" id="1.10.1320.10">
    <property type="entry name" value="DNA-directed RNA polymerase, N-terminal domain"/>
    <property type="match status" value="1"/>
</dbReference>
<dbReference type="SUPFAM" id="SSF56672">
    <property type="entry name" value="DNA/RNA polymerases"/>
    <property type="match status" value="1"/>
</dbReference>
<organism evidence="3 4">
    <name type="scientific">Pisum sativum</name>
    <name type="common">Garden pea</name>
    <name type="synonym">Lathyrus oleraceus</name>
    <dbReference type="NCBI Taxonomy" id="3888"/>
    <lineage>
        <taxon>Eukaryota</taxon>
        <taxon>Viridiplantae</taxon>
        <taxon>Streptophyta</taxon>
        <taxon>Embryophyta</taxon>
        <taxon>Tracheophyta</taxon>
        <taxon>Spermatophyta</taxon>
        <taxon>Magnoliopsida</taxon>
        <taxon>eudicotyledons</taxon>
        <taxon>Gunneridae</taxon>
        <taxon>Pentapetalae</taxon>
        <taxon>rosids</taxon>
        <taxon>fabids</taxon>
        <taxon>Fabales</taxon>
        <taxon>Fabaceae</taxon>
        <taxon>Papilionoideae</taxon>
        <taxon>50 kb inversion clade</taxon>
        <taxon>NPAAA clade</taxon>
        <taxon>Hologalegina</taxon>
        <taxon>IRL clade</taxon>
        <taxon>Fabeae</taxon>
        <taxon>Lathyrus</taxon>
    </lineage>
</organism>
<dbReference type="InterPro" id="IPR002092">
    <property type="entry name" value="DNA-dir_Rpol_phage-type"/>
</dbReference>
<gene>
    <name evidence="3" type="ORF">KIW84_035868</name>
</gene>
<proteinExistence type="predicted"/>
<dbReference type="InterPro" id="IPR037159">
    <property type="entry name" value="RNA_POL_N_sf"/>
</dbReference>
<feature type="domain" description="DNA-directed RNA polymerase N-terminal" evidence="2">
    <location>
        <begin position="257"/>
        <end position="540"/>
    </location>
</feature>
<dbReference type="Proteomes" id="UP001058974">
    <property type="component" value="Chromosome 3"/>
</dbReference>
<evidence type="ECO:0000256" key="1">
    <source>
        <dbReference type="SAM" id="Coils"/>
    </source>
</evidence>
<dbReference type="FunFam" id="1.10.1320.10:FF:000001">
    <property type="entry name" value="DNA-directed RNA polymerase"/>
    <property type="match status" value="1"/>
</dbReference>
<sequence>MVIVPHNLMLTTTTTTTVNSFNRRHDSLIIPSQNRYLVKKTRLSISSNMWRNVGKQACKGLFRTSVRRPPCPPVALSRNSVFPVKQDKSGNVHRARFQLDENFVGCCCSNNSLCQFDAKGYSSVAEADVEEDRSFDASFQFDAKGYSSFVEVVSSTIVKEDSVPVDVEIRELLEEVKREEKRKIAEFRLKSEAIFSSNYSEEGDAEEGLVGVDEVKELLDEMRREEKRQSDELKRGEKRHLNLKNGMKERKYNELKKRQVKIETEVWQEAAKEYQELLADMCRQKLAPNLPYMKSLFLGWFEPLKNEIEKEQEIYRSGKKKTAYSPFFVQLPSEKMAVITMHKIMGLLMSGTEKGAVGTAKIIQTVCILGDAIEQEVRIHKFLEKSSKKKRGKGKKNEVVEYTEEIKEGEKLRKKVIDLMKKQKLAAVRGIVKDLDDTKPWGVAMRTKVASRLVELLMQTAFIQPPSDQLEDGALDIRPAFTHSFRTTTRESTKSGRKFGVIECDPLILKGLERTARNMVIPYMPMLIPPVKWTGYDNFNTF</sequence>
<keyword evidence="4" id="KW-1185">Reference proteome</keyword>
<dbReference type="Gramene" id="Psat03G0586800-T3">
    <property type="protein sequence ID" value="KAI5431894.1"/>
    <property type="gene ID" value="KIW84_035868"/>
</dbReference>
<dbReference type="InterPro" id="IPR029262">
    <property type="entry name" value="RPOL_N"/>
</dbReference>
<feature type="coiled-coil region" evidence="1">
    <location>
        <begin position="170"/>
        <end position="239"/>
    </location>
</feature>
<dbReference type="GO" id="GO:0003899">
    <property type="term" value="F:DNA-directed RNA polymerase activity"/>
    <property type="evidence" value="ECO:0007669"/>
    <property type="project" value="InterPro"/>
</dbReference>
<dbReference type="PANTHER" id="PTHR10102">
    <property type="entry name" value="DNA-DIRECTED RNA POLYMERASE, MITOCHONDRIAL"/>
    <property type="match status" value="1"/>
</dbReference>
<dbReference type="GO" id="GO:0006390">
    <property type="term" value="P:mitochondrial transcription"/>
    <property type="evidence" value="ECO:0007669"/>
    <property type="project" value="TreeGrafter"/>
</dbReference>
<keyword evidence="1" id="KW-0175">Coiled coil</keyword>
<comment type="caution">
    <text evidence="3">The sequence shown here is derived from an EMBL/GenBank/DDBJ whole genome shotgun (WGS) entry which is preliminary data.</text>
</comment>
<dbReference type="GO" id="GO:0003677">
    <property type="term" value="F:DNA binding"/>
    <property type="evidence" value="ECO:0007669"/>
    <property type="project" value="InterPro"/>
</dbReference>
<evidence type="ECO:0000259" key="2">
    <source>
        <dbReference type="SMART" id="SM01311"/>
    </source>
</evidence>